<name>A0A6J7F396_9ZZZZ</name>
<keyword evidence="4" id="KW-0413">Isomerase</keyword>
<proteinExistence type="predicted"/>
<evidence type="ECO:0000313" key="6">
    <source>
        <dbReference type="EMBL" id="CAB4889281.1"/>
    </source>
</evidence>
<gene>
    <name evidence="6" type="ORF">UFOPK3516_00218</name>
</gene>
<dbReference type="GO" id="GO:0003755">
    <property type="term" value="F:peptidyl-prolyl cis-trans isomerase activity"/>
    <property type="evidence" value="ECO:0007669"/>
    <property type="project" value="UniProtKB-KW"/>
</dbReference>
<dbReference type="PROSITE" id="PS50059">
    <property type="entry name" value="FKBP_PPIASE"/>
    <property type="match status" value="1"/>
</dbReference>
<dbReference type="InterPro" id="IPR046357">
    <property type="entry name" value="PPIase_dom_sf"/>
</dbReference>
<organism evidence="6">
    <name type="scientific">freshwater metagenome</name>
    <dbReference type="NCBI Taxonomy" id="449393"/>
    <lineage>
        <taxon>unclassified sequences</taxon>
        <taxon>metagenomes</taxon>
        <taxon>ecological metagenomes</taxon>
    </lineage>
</organism>
<protein>
    <recommendedName>
        <fullName evidence="2">peptidylprolyl isomerase</fullName>
        <ecNumber evidence="2">5.2.1.8</ecNumber>
    </recommendedName>
</protein>
<reference evidence="6" key="1">
    <citation type="submission" date="2020-05" db="EMBL/GenBank/DDBJ databases">
        <authorList>
            <person name="Chiriac C."/>
            <person name="Salcher M."/>
            <person name="Ghai R."/>
            <person name="Kavagutti S V."/>
        </authorList>
    </citation>
    <scope>NUCLEOTIDE SEQUENCE</scope>
</reference>
<dbReference type="Pfam" id="PF00254">
    <property type="entry name" value="FKBP_C"/>
    <property type="match status" value="1"/>
</dbReference>
<sequence length="106" mass="11177">MRMLAEGAGPVITAKDSVQLHYLGVRWSDGQTFDGNFDSAPADFPLGNVIVGFRLGLVGQHVGSTLLVSIPAQFAYGESTESATNPLTGQDLLFLINVLGATQPTQ</sequence>
<comment type="catalytic activity">
    <reaction evidence="1">
        <text>[protein]-peptidylproline (omega=180) = [protein]-peptidylproline (omega=0)</text>
        <dbReference type="Rhea" id="RHEA:16237"/>
        <dbReference type="Rhea" id="RHEA-COMP:10747"/>
        <dbReference type="Rhea" id="RHEA-COMP:10748"/>
        <dbReference type="ChEBI" id="CHEBI:83833"/>
        <dbReference type="ChEBI" id="CHEBI:83834"/>
        <dbReference type="EC" id="5.2.1.8"/>
    </reaction>
</comment>
<dbReference type="InterPro" id="IPR001179">
    <property type="entry name" value="PPIase_FKBP_dom"/>
</dbReference>
<feature type="domain" description="PPIase FKBP-type" evidence="5">
    <location>
        <begin position="15"/>
        <end position="102"/>
    </location>
</feature>
<dbReference type="PANTHER" id="PTHR43811">
    <property type="entry name" value="FKBP-TYPE PEPTIDYL-PROLYL CIS-TRANS ISOMERASE FKPA"/>
    <property type="match status" value="1"/>
</dbReference>
<dbReference type="EC" id="5.2.1.8" evidence="2"/>
<evidence type="ECO:0000256" key="3">
    <source>
        <dbReference type="ARBA" id="ARBA00023110"/>
    </source>
</evidence>
<dbReference type="EMBL" id="CAFBMB010000008">
    <property type="protein sequence ID" value="CAB4889281.1"/>
    <property type="molecule type" value="Genomic_DNA"/>
</dbReference>
<dbReference type="Gene3D" id="3.10.50.40">
    <property type="match status" value="1"/>
</dbReference>
<dbReference type="PANTHER" id="PTHR43811:SF19">
    <property type="entry name" value="39 KDA FK506-BINDING NUCLEAR PROTEIN"/>
    <property type="match status" value="1"/>
</dbReference>
<accession>A0A6J7F396</accession>
<evidence type="ECO:0000256" key="4">
    <source>
        <dbReference type="ARBA" id="ARBA00023235"/>
    </source>
</evidence>
<dbReference type="AlphaFoldDB" id="A0A6J7F396"/>
<evidence type="ECO:0000256" key="1">
    <source>
        <dbReference type="ARBA" id="ARBA00000971"/>
    </source>
</evidence>
<evidence type="ECO:0000259" key="5">
    <source>
        <dbReference type="PROSITE" id="PS50059"/>
    </source>
</evidence>
<evidence type="ECO:0000256" key="2">
    <source>
        <dbReference type="ARBA" id="ARBA00013194"/>
    </source>
</evidence>
<dbReference type="SUPFAM" id="SSF54534">
    <property type="entry name" value="FKBP-like"/>
    <property type="match status" value="1"/>
</dbReference>
<keyword evidence="3" id="KW-0697">Rotamase</keyword>